<feature type="domain" description="Retrotransposon gag" evidence="2">
    <location>
        <begin position="231"/>
        <end position="306"/>
    </location>
</feature>
<dbReference type="Proteomes" id="UP000030108">
    <property type="component" value="Unassembled WGS sequence"/>
</dbReference>
<evidence type="ECO:0000256" key="1">
    <source>
        <dbReference type="SAM" id="MobiDB-lite"/>
    </source>
</evidence>
<evidence type="ECO:0000313" key="4">
    <source>
        <dbReference type="Proteomes" id="UP000030108"/>
    </source>
</evidence>
<feature type="compositionally biased region" description="Basic and acidic residues" evidence="1">
    <location>
        <begin position="86"/>
        <end position="96"/>
    </location>
</feature>
<organism evidence="3 4">
    <name type="scientific">Rhizoctonia solani AG-3 Rhs1AP</name>
    <dbReference type="NCBI Taxonomy" id="1086054"/>
    <lineage>
        <taxon>Eukaryota</taxon>
        <taxon>Fungi</taxon>
        <taxon>Dikarya</taxon>
        <taxon>Basidiomycota</taxon>
        <taxon>Agaricomycotina</taxon>
        <taxon>Agaricomycetes</taxon>
        <taxon>Cantharellales</taxon>
        <taxon>Ceratobasidiaceae</taxon>
        <taxon>Rhizoctonia</taxon>
    </lineage>
</organism>
<comment type="caution">
    <text evidence="3">The sequence shown here is derived from an EMBL/GenBank/DDBJ whole genome shotgun (WGS) entry which is preliminary data.</text>
</comment>
<dbReference type="AlphaFoldDB" id="X8JXR4"/>
<name>X8JXR4_9AGAM</name>
<feature type="region of interest" description="Disordered" evidence="1">
    <location>
        <begin position="74"/>
        <end position="96"/>
    </location>
</feature>
<feature type="region of interest" description="Disordered" evidence="1">
    <location>
        <begin position="125"/>
        <end position="149"/>
    </location>
</feature>
<dbReference type="PANTHER" id="PTHR15503:SF22">
    <property type="entry name" value="TRANSPOSON TY3-I GAG POLYPROTEIN"/>
    <property type="match status" value="1"/>
</dbReference>
<feature type="region of interest" description="Disordered" evidence="1">
    <location>
        <begin position="1"/>
        <end position="25"/>
    </location>
</feature>
<evidence type="ECO:0000259" key="2">
    <source>
        <dbReference type="Pfam" id="PF03732"/>
    </source>
</evidence>
<feature type="non-terminal residue" evidence="3">
    <location>
        <position position="326"/>
    </location>
</feature>
<evidence type="ECO:0000313" key="3">
    <source>
        <dbReference type="EMBL" id="EUC67743.1"/>
    </source>
</evidence>
<sequence>MEHPGPSAGPSTIPTISRPRTPEGETTLEDIHKQNRFLINMMTILQGDISKYKGQLSTIEEVVLDMSQRLAKFEGGNEHQEEEEETPRIIRTRKEESPDRYGFSLYDGKRYTSKNPATTLFPALGTEQARSRTPAAAASNPLGRPSSPPTIVAPAPTNIGHDLKLKMPDPLKTSKPQEAKKWLMRVLTWAEYSAGKFPDERALVRYLLAQMDEEAGDWAYPYLGELANPRNTTPTIHDLQTFTEEFIRAFSDPDEERAAARKIVELTQDDVDTKSTNEYATKFKTLAAELTWNDAALMAQFSKGLHWKTKEILSQRERQPSTYKPS</sequence>
<gene>
    <name evidence="3" type="ORF">RSOL_537840</name>
</gene>
<dbReference type="EMBL" id="JATN01000078">
    <property type="protein sequence ID" value="EUC67743.1"/>
    <property type="molecule type" value="Genomic_DNA"/>
</dbReference>
<proteinExistence type="predicted"/>
<accession>X8JXR4</accession>
<reference evidence="4" key="1">
    <citation type="journal article" date="2014" name="Genome Announc.">
        <title>Draft genome sequence of the plant-pathogenic soil fungus Rhizoctonia solani anastomosis group 3 strain Rhs1AP.</title>
        <authorList>
            <person name="Cubeta M.A."/>
            <person name="Thomas E."/>
            <person name="Dean R.A."/>
            <person name="Jabaji S."/>
            <person name="Neate S.M."/>
            <person name="Tavantzis S."/>
            <person name="Toda T."/>
            <person name="Vilgalys R."/>
            <person name="Bharathan N."/>
            <person name="Fedorova-Abrams N."/>
            <person name="Pakala S.B."/>
            <person name="Pakala S.M."/>
            <person name="Zafar N."/>
            <person name="Joardar V."/>
            <person name="Losada L."/>
            <person name="Nierman W.C."/>
        </authorList>
    </citation>
    <scope>NUCLEOTIDE SEQUENCE [LARGE SCALE GENOMIC DNA]</scope>
    <source>
        <strain evidence="4">AG-3</strain>
    </source>
</reference>
<dbReference type="InterPro" id="IPR032567">
    <property type="entry name" value="RTL1-rel"/>
</dbReference>
<dbReference type="Pfam" id="PF03732">
    <property type="entry name" value="Retrotrans_gag"/>
    <property type="match status" value="1"/>
</dbReference>
<dbReference type="PANTHER" id="PTHR15503">
    <property type="entry name" value="LDOC1 RELATED"/>
    <property type="match status" value="1"/>
</dbReference>
<dbReference type="InterPro" id="IPR005162">
    <property type="entry name" value="Retrotrans_gag_dom"/>
</dbReference>
<protein>
    <submittedName>
        <fullName evidence="3">Retrotransposon gag protein</fullName>
    </submittedName>
</protein>